<feature type="binding site" evidence="9">
    <location>
        <position position="223"/>
    </location>
    <ligand>
        <name>Mg(2+)</name>
        <dbReference type="ChEBI" id="CHEBI:18420"/>
        <label>2</label>
    </ligand>
</feature>
<feature type="binding site" evidence="9">
    <location>
        <begin position="107"/>
        <end position="115"/>
    </location>
    <ligand>
        <name>5-phospho-alpha-D-ribose 1-diphosphate</name>
        <dbReference type="ChEBI" id="CHEBI:58017"/>
    </ligand>
</feature>
<evidence type="ECO:0000256" key="1">
    <source>
        <dbReference type="ARBA" id="ARBA00004907"/>
    </source>
</evidence>
<dbReference type="SUPFAM" id="SSF47648">
    <property type="entry name" value="Nucleoside phosphorylase/phosphoribosyltransferase N-terminal domain"/>
    <property type="match status" value="1"/>
</dbReference>
<feature type="binding site" evidence="9">
    <location>
        <position position="224"/>
    </location>
    <ligand>
        <name>Mg(2+)</name>
        <dbReference type="ChEBI" id="CHEBI:18420"/>
        <label>1</label>
    </ligand>
</feature>
<keyword evidence="4 9" id="KW-0808">Transferase</keyword>
<keyword evidence="12" id="KW-1185">Reference proteome</keyword>
<feature type="binding site" evidence="9">
    <location>
        <position position="87"/>
    </location>
    <ligand>
        <name>5-phospho-alpha-D-ribose 1-diphosphate</name>
        <dbReference type="ChEBI" id="CHEBI:58017"/>
    </ligand>
</feature>
<feature type="binding site" evidence="9">
    <location>
        <position position="110"/>
    </location>
    <ligand>
        <name>anthranilate</name>
        <dbReference type="ChEBI" id="CHEBI:16567"/>
        <label>1</label>
    </ligand>
</feature>
<dbReference type="GO" id="GO:0005829">
    <property type="term" value="C:cytosol"/>
    <property type="evidence" value="ECO:0007669"/>
    <property type="project" value="TreeGrafter"/>
</dbReference>
<dbReference type="Pfam" id="PF00591">
    <property type="entry name" value="Glycos_transf_3"/>
    <property type="match status" value="1"/>
</dbReference>
<keyword evidence="9" id="KW-0479">Metal-binding</keyword>
<comment type="subunit">
    <text evidence="9">Homodimer.</text>
</comment>
<feature type="binding site" evidence="9">
    <location>
        <position position="224"/>
    </location>
    <ligand>
        <name>Mg(2+)</name>
        <dbReference type="ChEBI" id="CHEBI:18420"/>
        <label>2</label>
    </ligand>
</feature>
<feature type="binding site" evidence="9">
    <location>
        <position position="79"/>
    </location>
    <ligand>
        <name>anthranilate</name>
        <dbReference type="ChEBI" id="CHEBI:16567"/>
        <label>1</label>
    </ligand>
</feature>
<dbReference type="UniPathway" id="UPA00035">
    <property type="reaction ID" value="UER00041"/>
</dbReference>
<evidence type="ECO:0000313" key="11">
    <source>
        <dbReference type="EMBL" id="MBO1320364.1"/>
    </source>
</evidence>
<comment type="pathway">
    <text evidence="1 9">Amino-acid biosynthesis; L-tryptophan biosynthesis; L-tryptophan from chorismate: step 2/5.</text>
</comment>
<dbReference type="InterPro" id="IPR000312">
    <property type="entry name" value="Glycosyl_Trfase_fam3"/>
</dbReference>
<dbReference type="Gene3D" id="3.40.1030.10">
    <property type="entry name" value="Nucleoside phosphorylase/phosphoribosyltransferase catalytic domain"/>
    <property type="match status" value="1"/>
</dbReference>
<dbReference type="GO" id="GO:0000162">
    <property type="term" value="P:L-tryptophan biosynthetic process"/>
    <property type="evidence" value="ECO:0007669"/>
    <property type="project" value="UniProtKB-UniRule"/>
</dbReference>
<evidence type="ECO:0000259" key="10">
    <source>
        <dbReference type="Pfam" id="PF00591"/>
    </source>
</evidence>
<dbReference type="InterPro" id="IPR035902">
    <property type="entry name" value="Nuc_phospho_transferase"/>
</dbReference>
<feature type="binding site" evidence="9">
    <location>
        <position position="91"/>
    </location>
    <ligand>
        <name>Mg(2+)</name>
        <dbReference type="ChEBI" id="CHEBI:18420"/>
        <label>1</label>
    </ligand>
</feature>
<reference evidence="11" key="1">
    <citation type="submission" date="2021-03" db="EMBL/GenBank/DDBJ databases">
        <authorList>
            <person name="Wang G."/>
        </authorList>
    </citation>
    <scope>NUCLEOTIDE SEQUENCE</scope>
    <source>
        <strain evidence="11">KCTC 12899</strain>
    </source>
</reference>
<organism evidence="11 12">
    <name type="scientific">Acanthopleuribacter pedis</name>
    <dbReference type="NCBI Taxonomy" id="442870"/>
    <lineage>
        <taxon>Bacteria</taxon>
        <taxon>Pseudomonadati</taxon>
        <taxon>Acidobacteriota</taxon>
        <taxon>Holophagae</taxon>
        <taxon>Acanthopleuribacterales</taxon>
        <taxon>Acanthopleuribacteraceae</taxon>
        <taxon>Acanthopleuribacter</taxon>
    </lineage>
</organism>
<dbReference type="GO" id="GO:0000287">
    <property type="term" value="F:magnesium ion binding"/>
    <property type="evidence" value="ECO:0007669"/>
    <property type="project" value="UniProtKB-UniRule"/>
</dbReference>
<evidence type="ECO:0000256" key="2">
    <source>
        <dbReference type="ARBA" id="ARBA00022605"/>
    </source>
</evidence>
<protein>
    <recommendedName>
        <fullName evidence="9">Anthranilate phosphoribosyltransferase</fullName>
        <ecNumber evidence="9">2.4.2.18</ecNumber>
    </recommendedName>
</protein>
<dbReference type="GO" id="GO:0004048">
    <property type="term" value="F:anthranilate phosphoribosyltransferase activity"/>
    <property type="evidence" value="ECO:0007669"/>
    <property type="project" value="UniProtKB-UniRule"/>
</dbReference>
<dbReference type="FunFam" id="3.40.1030.10:FF:000002">
    <property type="entry name" value="Anthranilate phosphoribosyltransferase"/>
    <property type="match status" value="1"/>
</dbReference>
<comment type="cofactor">
    <cofactor evidence="9">
        <name>Mg(2+)</name>
        <dbReference type="ChEBI" id="CHEBI:18420"/>
    </cofactor>
    <text evidence="9">Binds 2 magnesium ions per monomer.</text>
</comment>
<comment type="caution">
    <text evidence="9">Lacks conserved residue(s) required for the propagation of feature annotation.</text>
</comment>
<evidence type="ECO:0000256" key="6">
    <source>
        <dbReference type="ARBA" id="ARBA00023141"/>
    </source>
</evidence>
<dbReference type="PANTHER" id="PTHR43285">
    <property type="entry name" value="ANTHRANILATE PHOSPHORIBOSYLTRANSFERASE"/>
    <property type="match status" value="1"/>
</dbReference>
<comment type="similarity">
    <text evidence="8">In the C-terminal section; belongs to the anthranilate phosphoribosyltransferase family.</text>
</comment>
<comment type="caution">
    <text evidence="11">The sequence shown here is derived from an EMBL/GenBank/DDBJ whole genome shotgun (WGS) entry which is preliminary data.</text>
</comment>
<evidence type="ECO:0000256" key="7">
    <source>
        <dbReference type="ARBA" id="ARBA00052328"/>
    </source>
</evidence>
<dbReference type="InterPro" id="IPR005940">
    <property type="entry name" value="Anthranilate_Pribosyl_Tfrase"/>
</dbReference>
<comment type="similarity">
    <text evidence="9">Belongs to the anthranilate phosphoribosyltransferase family.</text>
</comment>
<dbReference type="RefSeq" id="WP_207860318.1">
    <property type="nucleotide sequence ID" value="NZ_JAFREP010000017.1"/>
</dbReference>
<proteinExistence type="inferred from homology"/>
<dbReference type="NCBIfam" id="TIGR01245">
    <property type="entry name" value="trpD"/>
    <property type="match status" value="1"/>
</dbReference>
<keyword evidence="5 9" id="KW-0822">Tryptophan biosynthesis</keyword>
<comment type="function">
    <text evidence="9">Catalyzes the transfer of the phosphoribosyl group of 5-phosphorylribose-1-pyrophosphate (PRPP) to anthranilate to yield N-(5'-phosphoribosyl)-anthranilate (PRA).</text>
</comment>
<evidence type="ECO:0000256" key="5">
    <source>
        <dbReference type="ARBA" id="ARBA00022822"/>
    </source>
</evidence>
<feature type="binding site" evidence="9">
    <location>
        <begin position="82"/>
        <end position="83"/>
    </location>
    <ligand>
        <name>5-phospho-alpha-D-ribose 1-diphosphate</name>
        <dbReference type="ChEBI" id="CHEBI:58017"/>
    </ligand>
</feature>
<keyword evidence="6 9" id="KW-0057">Aromatic amino acid biosynthesis</keyword>
<dbReference type="InterPro" id="IPR036320">
    <property type="entry name" value="Glycosyl_Trfase_fam3_N_dom_sf"/>
</dbReference>
<dbReference type="PANTHER" id="PTHR43285:SF2">
    <property type="entry name" value="ANTHRANILATE PHOSPHORIBOSYLTRANSFERASE"/>
    <property type="match status" value="1"/>
</dbReference>
<keyword evidence="3 9" id="KW-0328">Glycosyltransferase</keyword>
<dbReference type="Proteomes" id="UP000664417">
    <property type="component" value="Unassembled WGS sequence"/>
</dbReference>
<sequence length="338" mass="35998">MKEMLREMALGRCADGEETAGVFRALMAGECEPISAATFLALQIRNGIDSAQLKAARETMMRFARTIDIKDGDAVDNCGTGGDGGASFNVSTTACFVIAGAGSTVAKHGNRAVSSTCGSADLLEALGINLALSPQQVAACIDEVGVGFMFAPVFHPAVKHAVPIRRAMGIRTIFNMLGPLANPAGVKRQLIGVFAEELTELFGEVLAGSGATGFVVWGEDGSDEVSLTGRTKVTEIKDGRFWSRLFDPRRHGFDLVEPQQLEGGTLAANEAVFREVLEKKKDGPALDMVVLNAGFALYTSGRFNELDDAFEAARQAIYSGKAWEKVEALIAWTQAQEV</sequence>
<keyword evidence="9" id="KW-0460">Magnesium</keyword>
<feature type="binding site" evidence="9">
    <location>
        <position position="79"/>
    </location>
    <ligand>
        <name>5-phospho-alpha-D-ribose 1-diphosphate</name>
        <dbReference type="ChEBI" id="CHEBI:58017"/>
    </ligand>
</feature>
<evidence type="ECO:0000313" key="12">
    <source>
        <dbReference type="Proteomes" id="UP000664417"/>
    </source>
</evidence>
<evidence type="ECO:0000256" key="3">
    <source>
        <dbReference type="ARBA" id="ARBA00022676"/>
    </source>
</evidence>
<dbReference type="Gene3D" id="1.20.970.10">
    <property type="entry name" value="Transferase, Pyrimidine Nucleoside Phosphorylase, Chain C"/>
    <property type="match status" value="1"/>
</dbReference>
<dbReference type="EC" id="2.4.2.18" evidence="9"/>
<feature type="binding site" evidence="9">
    <location>
        <position position="119"/>
    </location>
    <ligand>
        <name>5-phospho-alpha-D-ribose 1-diphosphate</name>
        <dbReference type="ChEBI" id="CHEBI:58017"/>
    </ligand>
</feature>
<feature type="binding site" evidence="9">
    <location>
        <begin position="89"/>
        <end position="92"/>
    </location>
    <ligand>
        <name>5-phospho-alpha-D-ribose 1-diphosphate</name>
        <dbReference type="ChEBI" id="CHEBI:58017"/>
    </ligand>
</feature>
<comment type="catalytic activity">
    <reaction evidence="7 9">
        <text>N-(5-phospho-beta-D-ribosyl)anthranilate + diphosphate = 5-phospho-alpha-D-ribose 1-diphosphate + anthranilate</text>
        <dbReference type="Rhea" id="RHEA:11768"/>
        <dbReference type="ChEBI" id="CHEBI:16567"/>
        <dbReference type="ChEBI" id="CHEBI:18277"/>
        <dbReference type="ChEBI" id="CHEBI:33019"/>
        <dbReference type="ChEBI" id="CHEBI:58017"/>
        <dbReference type="EC" id="2.4.2.18"/>
    </reaction>
</comment>
<gene>
    <name evidence="9 11" type="primary">trpD</name>
    <name evidence="11" type="ORF">J3U88_17955</name>
</gene>
<keyword evidence="2 9" id="KW-0028">Amino-acid biosynthesis</keyword>
<feature type="domain" description="Glycosyl transferase family 3" evidence="10">
    <location>
        <begin position="72"/>
        <end position="322"/>
    </location>
</feature>
<dbReference type="HAMAP" id="MF_00211">
    <property type="entry name" value="TrpD"/>
    <property type="match status" value="1"/>
</dbReference>
<feature type="binding site" evidence="9">
    <location>
        <position position="165"/>
    </location>
    <ligand>
        <name>anthranilate</name>
        <dbReference type="ChEBI" id="CHEBI:16567"/>
        <label>2</label>
    </ligand>
</feature>
<name>A0A8J7QAB4_9BACT</name>
<evidence type="ECO:0000256" key="8">
    <source>
        <dbReference type="ARBA" id="ARBA00061188"/>
    </source>
</evidence>
<dbReference type="EMBL" id="JAFREP010000017">
    <property type="protein sequence ID" value="MBO1320364.1"/>
    <property type="molecule type" value="Genomic_DNA"/>
</dbReference>
<accession>A0A8J7QAB4</accession>
<dbReference type="SUPFAM" id="SSF52418">
    <property type="entry name" value="Nucleoside phosphorylase/phosphoribosyltransferase catalytic domain"/>
    <property type="match status" value="1"/>
</dbReference>
<evidence type="ECO:0000256" key="9">
    <source>
        <dbReference type="HAMAP-Rule" id="MF_00211"/>
    </source>
</evidence>
<dbReference type="AlphaFoldDB" id="A0A8J7QAB4"/>
<evidence type="ECO:0000256" key="4">
    <source>
        <dbReference type="ARBA" id="ARBA00022679"/>
    </source>
</evidence>